<dbReference type="PANTHER" id="PTHR18895:SF74">
    <property type="entry name" value="MTRF1L RELEASE FACTOR GLUTAMINE METHYLTRANSFERASE"/>
    <property type="match status" value="1"/>
</dbReference>
<dbReference type="InterPro" id="IPR007848">
    <property type="entry name" value="Small_mtfrase_dom"/>
</dbReference>
<dbReference type="RefSeq" id="WP_119974172.1">
    <property type="nucleotide sequence ID" value="NZ_CP032416.1"/>
</dbReference>
<reference evidence="8 9" key="1">
    <citation type="journal article" date="2019" name="Int. J. Syst. Evol. Microbiol.">
        <title>Clostridium fermenticellae sp. nov., isolated from the mud in a fermentation cellar for the production of the Chinese liquor, baijiu.</title>
        <authorList>
            <person name="Xu P.X."/>
            <person name="Chai L.J."/>
            <person name="Qiu T."/>
            <person name="Zhang X.J."/>
            <person name="Lu Z.M."/>
            <person name="Xiao C."/>
            <person name="Wang S.T."/>
            <person name="Shen C.H."/>
            <person name="Shi J.S."/>
            <person name="Xu Z.H."/>
        </authorList>
    </citation>
    <scope>NUCLEOTIDE SEQUENCE [LARGE SCALE GENOMIC DNA]</scope>
    <source>
        <strain evidence="8 9">JN500901</strain>
    </source>
</reference>
<organism evidence="8 9">
    <name type="scientific">Clostridium fermenticellae</name>
    <dbReference type="NCBI Taxonomy" id="2068654"/>
    <lineage>
        <taxon>Bacteria</taxon>
        <taxon>Bacillati</taxon>
        <taxon>Bacillota</taxon>
        <taxon>Clostridia</taxon>
        <taxon>Eubacteriales</taxon>
        <taxon>Clostridiaceae</taxon>
        <taxon>Clostridium</taxon>
    </lineage>
</organism>
<keyword evidence="2 5" id="KW-0808">Transferase</keyword>
<feature type="domain" description="Methyltransferase small" evidence="6">
    <location>
        <begin position="110"/>
        <end position="198"/>
    </location>
</feature>
<name>A0A386H6N8_9CLOT</name>
<dbReference type="InterPro" id="IPR040758">
    <property type="entry name" value="PrmC_N"/>
</dbReference>
<dbReference type="InterPro" id="IPR050320">
    <property type="entry name" value="N5-glutamine_MTase"/>
</dbReference>
<evidence type="ECO:0000256" key="1">
    <source>
        <dbReference type="ARBA" id="ARBA00022603"/>
    </source>
</evidence>
<dbReference type="Gene3D" id="3.40.50.150">
    <property type="entry name" value="Vaccinia Virus protein VP39"/>
    <property type="match status" value="1"/>
</dbReference>
<feature type="binding site" evidence="5">
    <location>
        <position position="194"/>
    </location>
    <ligand>
        <name>S-adenosyl-L-methionine</name>
        <dbReference type="ChEBI" id="CHEBI:59789"/>
    </ligand>
</feature>
<dbReference type="InterPro" id="IPR004556">
    <property type="entry name" value="HemK-like"/>
</dbReference>
<dbReference type="OrthoDB" id="9800643at2"/>
<keyword evidence="3 5" id="KW-0949">S-adenosyl-L-methionine</keyword>
<dbReference type="NCBIfam" id="TIGR03534">
    <property type="entry name" value="RF_mod_PrmC"/>
    <property type="match status" value="1"/>
</dbReference>
<evidence type="ECO:0000256" key="3">
    <source>
        <dbReference type="ARBA" id="ARBA00022691"/>
    </source>
</evidence>
<dbReference type="GO" id="GO:0003676">
    <property type="term" value="F:nucleic acid binding"/>
    <property type="evidence" value="ECO:0007669"/>
    <property type="project" value="InterPro"/>
</dbReference>
<comment type="similarity">
    <text evidence="5">Belongs to the protein N5-glutamine methyltransferase family. PrmC subfamily.</text>
</comment>
<dbReference type="AlphaFoldDB" id="A0A386H6N8"/>
<sequence>MSRQVTSIAKLLKYGYETLRKSKIDSYALDTELLLGKVIGKDRLFILLNGNYEVDNSAAEEYFKLIDLRRERMPVKYIFGKCEFMGLDFYIKEGVLIPRPDTEILVEQAIKEIKKNNFEKICDVCCGSGIIGVSIGKFIDDTKIVCTDISDIAIDVTKINIDMFNLGEKVSAKKGDLLKGFIEDNSKFDLVVSNPPYIRMKIIPELMRDVRDYEPYIALCGGEDGLDFYRKITEQSKKVLNDSGMLIYEIGYDQRLAVCDILRENGFRNINCIKDLAGEDRVVSARYSAHN</sequence>
<dbReference type="HAMAP" id="MF_02126">
    <property type="entry name" value="RF_methyltr_PrmC"/>
    <property type="match status" value="1"/>
</dbReference>
<gene>
    <name evidence="5 8" type="primary">prmC</name>
    <name evidence="8" type="ORF">D4Z93_00860</name>
</gene>
<evidence type="ECO:0000259" key="7">
    <source>
        <dbReference type="Pfam" id="PF17827"/>
    </source>
</evidence>
<comment type="caution">
    <text evidence="5">Lacks conserved residue(s) required for the propagation of feature annotation.</text>
</comment>
<dbReference type="Pfam" id="PF17827">
    <property type="entry name" value="PrmC_N"/>
    <property type="match status" value="1"/>
</dbReference>
<dbReference type="EMBL" id="CP032416">
    <property type="protein sequence ID" value="AYD41389.1"/>
    <property type="molecule type" value="Genomic_DNA"/>
</dbReference>
<dbReference type="PANTHER" id="PTHR18895">
    <property type="entry name" value="HEMK METHYLTRANSFERASE"/>
    <property type="match status" value="1"/>
</dbReference>
<dbReference type="PROSITE" id="PS00092">
    <property type="entry name" value="N6_MTASE"/>
    <property type="match status" value="1"/>
</dbReference>
<dbReference type="GO" id="GO:0032259">
    <property type="term" value="P:methylation"/>
    <property type="evidence" value="ECO:0007669"/>
    <property type="project" value="UniProtKB-KW"/>
</dbReference>
<evidence type="ECO:0000256" key="5">
    <source>
        <dbReference type="HAMAP-Rule" id="MF_02126"/>
    </source>
</evidence>
<dbReference type="CDD" id="cd02440">
    <property type="entry name" value="AdoMet_MTases"/>
    <property type="match status" value="1"/>
</dbReference>
<dbReference type="InterPro" id="IPR002052">
    <property type="entry name" value="DNA_methylase_N6_adenine_CS"/>
</dbReference>
<proteinExistence type="inferred from homology"/>
<evidence type="ECO:0000313" key="8">
    <source>
        <dbReference type="EMBL" id="AYD41389.1"/>
    </source>
</evidence>
<dbReference type="EC" id="2.1.1.297" evidence="5"/>
<dbReference type="KEGG" id="cfer:D4Z93_00860"/>
<evidence type="ECO:0000313" key="9">
    <source>
        <dbReference type="Proteomes" id="UP000266301"/>
    </source>
</evidence>
<evidence type="ECO:0000256" key="4">
    <source>
        <dbReference type="ARBA" id="ARBA00048391"/>
    </source>
</evidence>
<dbReference type="NCBIfam" id="TIGR00536">
    <property type="entry name" value="hemK_fam"/>
    <property type="match status" value="1"/>
</dbReference>
<keyword evidence="9" id="KW-1185">Reference proteome</keyword>
<feature type="binding site" evidence="5">
    <location>
        <begin position="194"/>
        <end position="197"/>
    </location>
    <ligand>
        <name>substrate</name>
    </ligand>
</feature>
<dbReference type="InterPro" id="IPR029063">
    <property type="entry name" value="SAM-dependent_MTases_sf"/>
</dbReference>
<keyword evidence="1 5" id="KW-0489">Methyltransferase</keyword>
<comment type="catalytic activity">
    <reaction evidence="4 5">
        <text>L-glutaminyl-[peptide chain release factor] + S-adenosyl-L-methionine = N(5)-methyl-L-glutaminyl-[peptide chain release factor] + S-adenosyl-L-homocysteine + H(+)</text>
        <dbReference type="Rhea" id="RHEA:42896"/>
        <dbReference type="Rhea" id="RHEA-COMP:10271"/>
        <dbReference type="Rhea" id="RHEA-COMP:10272"/>
        <dbReference type="ChEBI" id="CHEBI:15378"/>
        <dbReference type="ChEBI" id="CHEBI:30011"/>
        <dbReference type="ChEBI" id="CHEBI:57856"/>
        <dbReference type="ChEBI" id="CHEBI:59789"/>
        <dbReference type="ChEBI" id="CHEBI:61891"/>
        <dbReference type="EC" id="2.1.1.297"/>
    </reaction>
</comment>
<accession>A0A386H6N8</accession>
<dbReference type="InterPro" id="IPR019874">
    <property type="entry name" value="RF_methyltr_PrmC"/>
</dbReference>
<comment type="function">
    <text evidence="5">Methylates the class 1 translation termination release factors RF1/PrfA and RF2/PrfB on the glutamine residue of the universally conserved GGQ motif.</text>
</comment>
<feature type="domain" description="Release factor glutamine methyltransferase N-terminal" evidence="7">
    <location>
        <begin position="11"/>
        <end position="80"/>
    </location>
</feature>
<dbReference type="GO" id="GO:0102559">
    <property type="term" value="F:peptide chain release factor N(5)-glutamine methyltransferase activity"/>
    <property type="evidence" value="ECO:0007669"/>
    <property type="project" value="UniProtKB-EC"/>
</dbReference>
<dbReference type="Pfam" id="PF05175">
    <property type="entry name" value="MTS"/>
    <property type="match status" value="1"/>
</dbReference>
<dbReference type="Gene3D" id="1.10.8.10">
    <property type="entry name" value="DNA helicase RuvA subunit, C-terminal domain"/>
    <property type="match status" value="1"/>
</dbReference>
<evidence type="ECO:0000259" key="6">
    <source>
        <dbReference type="Pfam" id="PF05175"/>
    </source>
</evidence>
<feature type="binding site" evidence="5">
    <location>
        <position position="148"/>
    </location>
    <ligand>
        <name>S-adenosyl-L-methionine</name>
        <dbReference type="ChEBI" id="CHEBI:59789"/>
    </ligand>
</feature>
<dbReference type="SUPFAM" id="SSF53335">
    <property type="entry name" value="S-adenosyl-L-methionine-dependent methyltransferases"/>
    <property type="match status" value="1"/>
</dbReference>
<dbReference type="Proteomes" id="UP000266301">
    <property type="component" value="Chromosome"/>
</dbReference>
<protein>
    <recommendedName>
        <fullName evidence="5">Release factor glutamine methyltransferase</fullName>
        <shortName evidence="5">RF MTase</shortName>
        <ecNumber evidence="5">2.1.1.297</ecNumber>
    </recommendedName>
    <alternativeName>
        <fullName evidence="5">N5-glutamine methyltransferase PrmC</fullName>
    </alternativeName>
    <alternativeName>
        <fullName evidence="5">Protein-(glutamine-N5) MTase PrmC</fullName>
    </alternativeName>
    <alternativeName>
        <fullName evidence="5">Protein-glutamine N-methyltransferase PrmC</fullName>
    </alternativeName>
</protein>
<evidence type="ECO:0000256" key="2">
    <source>
        <dbReference type="ARBA" id="ARBA00022679"/>
    </source>
</evidence>